<dbReference type="Pfam" id="PF00034">
    <property type="entry name" value="Cytochrom_C"/>
    <property type="match status" value="1"/>
</dbReference>
<dbReference type="STRING" id="1121419.SAMN05443529_103104"/>
<keyword evidence="3 4" id="KW-0408">Iron</keyword>
<dbReference type="InterPro" id="IPR009056">
    <property type="entry name" value="Cyt_c-like_dom"/>
</dbReference>
<reference evidence="7" key="1">
    <citation type="submission" date="2016-10" db="EMBL/GenBank/DDBJ databases">
        <authorList>
            <person name="Varghese N."/>
            <person name="Submissions S."/>
        </authorList>
    </citation>
    <scope>NUCLEOTIDE SEQUENCE [LARGE SCALE GENOMIC DNA]</scope>
    <source>
        <strain evidence="7">DSM 8344</strain>
    </source>
</reference>
<evidence type="ECO:0000256" key="1">
    <source>
        <dbReference type="ARBA" id="ARBA00022617"/>
    </source>
</evidence>
<dbReference type="Proteomes" id="UP000198656">
    <property type="component" value="Unassembled WGS sequence"/>
</dbReference>
<accession>A0A1G7UD37</accession>
<dbReference type="GO" id="GO:0020037">
    <property type="term" value="F:heme binding"/>
    <property type="evidence" value="ECO:0007669"/>
    <property type="project" value="InterPro"/>
</dbReference>
<keyword evidence="2 4" id="KW-0479">Metal-binding</keyword>
<dbReference type="SUPFAM" id="SSF46626">
    <property type="entry name" value="Cytochrome c"/>
    <property type="match status" value="1"/>
</dbReference>
<evidence type="ECO:0000256" key="3">
    <source>
        <dbReference type="ARBA" id="ARBA00023004"/>
    </source>
</evidence>
<evidence type="ECO:0000256" key="4">
    <source>
        <dbReference type="PROSITE-ProRule" id="PRU00433"/>
    </source>
</evidence>
<keyword evidence="7" id="KW-1185">Reference proteome</keyword>
<dbReference type="GO" id="GO:0046872">
    <property type="term" value="F:metal ion binding"/>
    <property type="evidence" value="ECO:0007669"/>
    <property type="project" value="UniProtKB-KW"/>
</dbReference>
<dbReference type="GO" id="GO:0009055">
    <property type="term" value="F:electron transfer activity"/>
    <property type="evidence" value="ECO:0007669"/>
    <property type="project" value="InterPro"/>
</dbReference>
<dbReference type="Gene3D" id="1.10.760.10">
    <property type="entry name" value="Cytochrome c-like domain"/>
    <property type="match status" value="1"/>
</dbReference>
<dbReference type="InterPro" id="IPR036909">
    <property type="entry name" value="Cyt_c-like_dom_sf"/>
</dbReference>
<evidence type="ECO:0000256" key="2">
    <source>
        <dbReference type="ARBA" id="ARBA00022723"/>
    </source>
</evidence>
<dbReference type="EMBL" id="FNCP01000003">
    <property type="protein sequence ID" value="SDG45377.1"/>
    <property type="molecule type" value="Genomic_DNA"/>
</dbReference>
<dbReference type="RefSeq" id="WP_092330182.1">
    <property type="nucleotide sequence ID" value="NZ_FNCP01000003.1"/>
</dbReference>
<name>A0A1G7UD37_9FIRM</name>
<protein>
    <submittedName>
        <fullName evidence="6">Nitric oxide reductase subunit C</fullName>
    </submittedName>
</protein>
<feature type="domain" description="Cytochrome c" evidence="5">
    <location>
        <begin position="33"/>
        <end position="113"/>
    </location>
</feature>
<evidence type="ECO:0000313" key="6">
    <source>
        <dbReference type="EMBL" id="SDG45377.1"/>
    </source>
</evidence>
<dbReference type="AlphaFoldDB" id="A0A1G7UD37"/>
<keyword evidence="1 4" id="KW-0349">Heme</keyword>
<gene>
    <name evidence="6" type="ORF">SAMN05443529_103104</name>
</gene>
<dbReference type="PROSITE" id="PS51007">
    <property type="entry name" value="CYTC"/>
    <property type="match status" value="1"/>
</dbReference>
<evidence type="ECO:0000259" key="5">
    <source>
        <dbReference type="PROSITE" id="PS51007"/>
    </source>
</evidence>
<organism evidence="6 7">
    <name type="scientific">Desulfosporosinus hippei DSM 8344</name>
    <dbReference type="NCBI Taxonomy" id="1121419"/>
    <lineage>
        <taxon>Bacteria</taxon>
        <taxon>Bacillati</taxon>
        <taxon>Bacillota</taxon>
        <taxon>Clostridia</taxon>
        <taxon>Eubacteriales</taxon>
        <taxon>Desulfitobacteriaceae</taxon>
        <taxon>Desulfosporosinus</taxon>
    </lineage>
</organism>
<dbReference type="OrthoDB" id="9809720at2"/>
<evidence type="ECO:0000313" key="7">
    <source>
        <dbReference type="Proteomes" id="UP000198656"/>
    </source>
</evidence>
<proteinExistence type="predicted"/>
<sequence length="131" mass="14712">MKLRTLLLLSIPSFILFIAITLISARLPSSIPEQAVAGKLVWQKNNCVSCHTLFGHGGYEAEDLTHITATETSEYLINYLVQAPVMRPHKYTRHPALDKIDAENLVNYLEFVHTIPTLGWPPQQEQVGDDS</sequence>